<sequence length="247" mass="28049">MASLNVMFRELPPLDGQTGDCTTWVDPGTAGPPVHHANGLRTASSLPMTPYRLQTTLTDLSPSQDLEQILKKVAVTQADSLMRAGTSTDRYFLRSTVPFINHVDTTNWFHGDVCTARTILSRNLQRKLNTILIALTFQAITIKYKLLVTGGYFFSMVSVILDLDYMHCYKTSWFPRYKAQKHNIEEEEEGGWDPAVRTESFMAELPPHELTDEAVSTERRETTAFGITRSMNAVYMKVDIRSYSVWR</sequence>
<dbReference type="EMBL" id="GG666627">
    <property type="protein sequence ID" value="EEN47688.1"/>
    <property type="molecule type" value="Genomic_DNA"/>
</dbReference>
<reference evidence="1" key="1">
    <citation type="journal article" date="2008" name="Nature">
        <title>The amphioxus genome and the evolution of the chordate karyotype.</title>
        <authorList>
            <consortium name="US DOE Joint Genome Institute (JGI-PGF)"/>
            <person name="Putnam N.H."/>
            <person name="Butts T."/>
            <person name="Ferrier D.E.K."/>
            <person name="Furlong R.F."/>
            <person name="Hellsten U."/>
            <person name="Kawashima T."/>
            <person name="Robinson-Rechavi M."/>
            <person name="Shoguchi E."/>
            <person name="Terry A."/>
            <person name="Yu J.-K."/>
            <person name="Benito-Gutierrez E.L."/>
            <person name="Dubchak I."/>
            <person name="Garcia-Fernandez J."/>
            <person name="Gibson-Brown J.J."/>
            <person name="Grigoriev I.V."/>
            <person name="Horton A.C."/>
            <person name="de Jong P.J."/>
            <person name="Jurka J."/>
            <person name="Kapitonov V.V."/>
            <person name="Kohara Y."/>
            <person name="Kuroki Y."/>
            <person name="Lindquist E."/>
            <person name="Lucas S."/>
            <person name="Osoegawa K."/>
            <person name="Pennacchio L.A."/>
            <person name="Salamov A.A."/>
            <person name="Satou Y."/>
            <person name="Sauka-Spengler T."/>
            <person name="Schmutz J."/>
            <person name="Shin-I T."/>
            <person name="Toyoda A."/>
            <person name="Bronner-Fraser M."/>
            <person name="Fujiyama A."/>
            <person name="Holland L.Z."/>
            <person name="Holland P.W.H."/>
            <person name="Satoh N."/>
            <person name="Rokhsar D.S."/>
        </authorList>
    </citation>
    <scope>NUCLEOTIDE SEQUENCE [LARGE SCALE GENOMIC DNA]</scope>
    <source>
        <strain evidence="1">S238N-H82</strain>
        <tissue evidence="1">Testes</tissue>
    </source>
</reference>
<protein>
    <submittedName>
        <fullName evidence="1">Uncharacterized protein</fullName>
    </submittedName>
</protein>
<gene>
    <name evidence="1" type="ORF">BRAFLDRAFT_80765</name>
</gene>
<proteinExistence type="predicted"/>
<dbReference type="AlphaFoldDB" id="C3ZIG3"/>
<name>C3ZIG3_BRAFL</name>
<dbReference type="InParanoid" id="C3ZIG3"/>
<accession>C3ZIG3</accession>
<organism>
    <name type="scientific">Branchiostoma floridae</name>
    <name type="common">Florida lancelet</name>
    <name type="synonym">Amphioxus</name>
    <dbReference type="NCBI Taxonomy" id="7739"/>
    <lineage>
        <taxon>Eukaryota</taxon>
        <taxon>Metazoa</taxon>
        <taxon>Chordata</taxon>
        <taxon>Cephalochordata</taxon>
        <taxon>Leptocardii</taxon>
        <taxon>Amphioxiformes</taxon>
        <taxon>Branchiostomatidae</taxon>
        <taxon>Branchiostoma</taxon>
    </lineage>
</organism>
<evidence type="ECO:0000313" key="1">
    <source>
        <dbReference type="EMBL" id="EEN47688.1"/>
    </source>
</evidence>